<keyword evidence="11" id="KW-0665">Pyrimidine biosynthesis</keyword>
<proteinExistence type="inferred from homology"/>
<comment type="cofactor">
    <cofactor evidence="2">
        <name>FMN</name>
        <dbReference type="ChEBI" id="CHEBI:58210"/>
    </cofactor>
</comment>
<evidence type="ECO:0000256" key="5">
    <source>
        <dbReference type="ARBA" id="ARBA00008008"/>
    </source>
</evidence>
<dbReference type="InterPro" id="IPR050074">
    <property type="entry name" value="DHO_dehydrogenase"/>
</dbReference>
<evidence type="ECO:0000313" key="14">
    <source>
        <dbReference type="EMBL" id="OGE07147.1"/>
    </source>
</evidence>
<dbReference type="EMBL" id="MFBW01000038">
    <property type="protein sequence ID" value="OGE07147.1"/>
    <property type="molecule type" value="Genomic_DNA"/>
</dbReference>
<keyword evidence="10" id="KW-0288">FMN</keyword>
<dbReference type="InterPro" id="IPR023359">
    <property type="entry name" value="Dihydro_DH_chainA_dom2"/>
</dbReference>
<dbReference type="GO" id="GO:0044205">
    <property type="term" value="P:'de novo' UMP biosynthetic process"/>
    <property type="evidence" value="ECO:0007669"/>
    <property type="project" value="UniProtKB-UniPathway"/>
</dbReference>
<dbReference type="InterPro" id="IPR033886">
    <property type="entry name" value="DHOD_1A"/>
</dbReference>
<organism evidence="14 15">
    <name type="scientific">Candidatus Curtissbacteria bacterium RIFCSPLOWO2_02_FULL_40_13b</name>
    <dbReference type="NCBI Taxonomy" id="1797733"/>
    <lineage>
        <taxon>Bacteria</taxon>
        <taxon>Candidatus Curtissiibacteriota</taxon>
    </lineage>
</organism>
<dbReference type="NCBIfam" id="NF002702">
    <property type="entry name" value="PRK02506.1"/>
    <property type="match status" value="1"/>
</dbReference>
<accession>A0A1F5HSN5</accession>
<keyword evidence="12" id="KW-0560">Oxidoreductase</keyword>
<evidence type="ECO:0000256" key="4">
    <source>
        <dbReference type="ARBA" id="ARBA00004725"/>
    </source>
</evidence>
<comment type="pathway">
    <text evidence="4">Pyrimidine metabolism; UMP biosynthesis via de novo pathway.</text>
</comment>
<evidence type="ECO:0000256" key="6">
    <source>
        <dbReference type="ARBA" id="ARBA00011738"/>
    </source>
</evidence>
<keyword evidence="9" id="KW-0285">Flavoprotein</keyword>
<name>A0A1F5HSN5_9BACT</name>
<dbReference type="SUPFAM" id="SSF51395">
    <property type="entry name" value="FMN-linked oxidoreductases"/>
    <property type="match status" value="1"/>
</dbReference>
<dbReference type="GO" id="GO:0005737">
    <property type="term" value="C:cytoplasm"/>
    <property type="evidence" value="ECO:0007669"/>
    <property type="project" value="UniProtKB-SubCell"/>
</dbReference>
<evidence type="ECO:0000256" key="10">
    <source>
        <dbReference type="ARBA" id="ARBA00022643"/>
    </source>
</evidence>
<comment type="subunit">
    <text evidence="6">Homodimer.</text>
</comment>
<keyword evidence="8" id="KW-0963">Cytoplasm</keyword>
<dbReference type="Gene3D" id="2.30.26.10">
    <property type="entry name" value="Dihydroorotate Dehydrogenase A, chain A, domain 2"/>
    <property type="match status" value="1"/>
</dbReference>
<comment type="caution">
    <text evidence="14">The sequence shown here is derived from an EMBL/GenBank/DDBJ whole genome shotgun (WGS) entry which is preliminary data.</text>
</comment>
<dbReference type="InterPro" id="IPR001295">
    <property type="entry name" value="Dihydroorotate_DH_CS"/>
</dbReference>
<dbReference type="InterPro" id="IPR013785">
    <property type="entry name" value="Aldolase_TIM"/>
</dbReference>
<evidence type="ECO:0000256" key="12">
    <source>
        <dbReference type="ARBA" id="ARBA00023002"/>
    </source>
</evidence>
<dbReference type="InterPro" id="IPR005720">
    <property type="entry name" value="Dihydroorotate_DH_cat"/>
</dbReference>
<dbReference type="PIRSF" id="PIRSF000164">
    <property type="entry name" value="DHO_oxidase"/>
    <property type="match status" value="1"/>
</dbReference>
<feature type="domain" description="Dihydroorotate dehydrogenase catalytic" evidence="13">
    <location>
        <begin position="6"/>
        <end position="293"/>
    </location>
</feature>
<dbReference type="UniPathway" id="UPA00070"/>
<comment type="catalytic activity">
    <reaction evidence="1">
        <text>(S)-dihydroorotate + fumarate = orotate + succinate</text>
        <dbReference type="Rhea" id="RHEA:30059"/>
        <dbReference type="ChEBI" id="CHEBI:29806"/>
        <dbReference type="ChEBI" id="CHEBI:30031"/>
        <dbReference type="ChEBI" id="CHEBI:30839"/>
        <dbReference type="ChEBI" id="CHEBI:30864"/>
        <dbReference type="EC" id="1.3.98.1"/>
    </reaction>
</comment>
<dbReference type="PROSITE" id="PS00912">
    <property type="entry name" value="DHODEHASE_2"/>
    <property type="match status" value="1"/>
</dbReference>
<evidence type="ECO:0000256" key="1">
    <source>
        <dbReference type="ARBA" id="ARBA00001694"/>
    </source>
</evidence>
<evidence type="ECO:0000256" key="9">
    <source>
        <dbReference type="ARBA" id="ARBA00022630"/>
    </source>
</evidence>
<evidence type="ECO:0000256" key="2">
    <source>
        <dbReference type="ARBA" id="ARBA00001917"/>
    </source>
</evidence>
<dbReference type="CDD" id="cd04741">
    <property type="entry name" value="DHOD_1A_like"/>
    <property type="match status" value="1"/>
</dbReference>
<dbReference type="PANTHER" id="PTHR48109">
    <property type="entry name" value="DIHYDROOROTATE DEHYDROGENASE (QUINONE), MITOCHONDRIAL-RELATED"/>
    <property type="match status" value="1"/>
</dbReference>
<evidence type="ECO:0000256" key="8">
    <source>
        <dbReference type="ARBA" id="ARBA00022490"/>
    </source>
</evidence>
<comment type="similarity">
    <text evidence="5">Belongs to the dihydroorotate dehydrogenase family. Type 1 subfamily.</text>
</comment>
<dbReference type="Pfam" id="PF01180">
    <property type="entry name" value="DHO_dh"/>
    <property type="match status" value="1"/>
</dbReference>
<evidence type="ECO:0000313" key="15">
    <source>
        <dbReference type="Proteomes" id="UP000178845"/>
    </source>
</evidence>
<evidence type="ECO:0000259" key="13">
    <source>
        <dbReference type="Pfam" id="PF01180"/>
    </source>
</evidence>
<gene>
    <name evidence="14" type="ORF">A3I53_03045</name>
</gene>
<dbReference type="GO" id="GO:0006207">
    <property type="term" value="P:'de novo' pyrimidine nucleobase biosynthetic process"/>
    <property type="evidence" value="ECO:0007669"/>
    <property type="project" value="InterPro"/>
</dbReference>
<evidence type="ECO:0000256" key="7">
    <source>
        <dbReference type="ARBA" id="ARBA00011911"/>
    </source>
</evidence>
<comment type="subcellular location">
    <subcellularLocation>
        <location evidence="3">Cytoplasm</location>
    </subcellularLocation>
</comment>
<evidence type="ECO:0000256" key="11">
    <source>
        <dbReference type="ARBA" id="ARBA00022975"/>
    </source>
</evidence>
<dbReference type="Gene3D" id="3.20.20.70">
    <property type="entry name" value="Aldolase class I"/>
    <property type="match status" value="1"/>
</dbReference>
<dbReference type="AlphaFoldDB" id="A0A1F5HSN5"/>
<dbReference type="PANTHER" id="PTHR48109:SF1">
    <property type="entry name" value="DIHYDROOROTATE DEHYDROGENASE (FUMARATE)"/>
    <property type="match status" value="1"/>
</dbReference>
<protein>
    <recommendedName>
        <fullName evidence="7">dihydroorotate oxidase (fumarate)</fullName>
        <ecNumber evidence="7">1.3.98.1</ecNumber>
    </recommendedName>
</protein>
<dbReference type="GO" id="GO:1990663">
    <property type="term" value="F:dihydroorotate dehydrogenase (fumarate) activity"/>
    <property type="evidence" value="ECO:0007669"/>
    <property type="project" value="UniProtKB-EC"/>
</dbReference>
<evidence type="ECO:0000256" key="3">
    <source>
        <dbReference type="ARBA" id="ARBA00004496"/>
    </source>
</evidence>
<dbReference type="EC" id="1.3.98.1" evidence="7"/>
<reference evidence="14 15" key="1">
    <citation type="journal article" date="2016" name="Nat. Commun.">
        <title>Thousands of microbial genomes shed light on interconnected biogeochemical processes in an aquifer system.</title>
        <authorList>
            <person name="Anantharaman K."/>
            <person name="Brown C.T."/>
            <person name="Hug L.A."/>
            <person name="Sharon I."/>
            <person name="Castelle C.J."/>
            <person name="Probst A.J."/>
            <person name="Thomas B.C."/>
            <person name="Singh A."/>
            <person name="Wilkins M.J."/>
            <person name="Karaoz U."/>
            <person name="Brodie E.L."/>
            <person name="Williams K.H."/>
            <person name="Hubbard S.S."/>
            <person name="Banfield J.F."/>
        </authorList>
    </citation>
    <scope>NUCLEOTIDE SEQUENCE [LARGE SCALE GENOMIC DNA]</scope>
</reference>
<dbReference type="InterPro" id="IPR012135">
    <property type="entry name" value="Dihydroorotate_DH_1_2"/>
</dbReference>
<sequence length="312" mass="33936">MKVDISTKIAGVQLESCIFNTAGPADVTLDELEIIAKSKSSAITMKSCTLAPREGNPQPRYADLEFGSINSMGLPNLGYKAYVKFSKILAKKYKKPVIASISGLSLEDNVTIFKAFNDSPVDIIEFNPGSPNTIGKPIVGYDVEEMDRLLDAVSKICQKPWGVKLPPYFDLVHYDQIANVLKKYPINFITCINSIGNGLAIDPYKEKTLIKPKGGLGGIGGKYVKFAALANVRTFYELLGAKIQIIGVGGIYTGINAFEFILAGASAVQIGTAFLQKGPKIFETVQNELKEFMQDKGYKKLADFKGKLKVAS</sequence>
<dbReference type="Proteomes" id="UP000178845">
    <property type="component" value="Unassembled WGS sequence"/>
</dbReference>